<evidence type="ECO:0000313" key="3">
    <source>
        <dbReference type="EMBL" id="CAF1620378.1"/>
    </source>
</evidence>
<dbReference type="Proteomes" id="UP000663870">
    <property type="component" value="Unassembled WGS sequence"/>
</dbReference>
<name>A0A816CE25_9BILA</name>
<organism evidence="3 4">
    <name type="scientific">Rotaria sordida</name>
    <dbReference type="NCBI Taxonomy" id="392033"/>
    <lineage>
        <taxon>Eukaryota</taxon>
        <taxon>Metazoa</taxon>
        <taxon>Spiralia</taxon>
        <taxon>Gnathifera</taxon>
        <taxon>Rotifera</taxon>
        <taxon>Eurotatoria</taxon>
        <taxon>Bdelloidea</taxon>
        <taxon>Philodinida</taxon>
        <taxon>Philodinidae</taxon>
        <taxon>Rotaria</taxon>
    </lineage>
</organism>
<feature type="transmembrane region" description="Helical" evidence="1">
    <location>
        <begin position="92"/>
        <end position="118"/>
    </location>
</feature>
<dbReference type="Proteomes" id="UP000663854">
    <property type="component" value="Unassembled WGS sequence"/>
</dbReference>
<keyword evidence="1" id="KW-0472">Membrane</keyword>
<feature type="transmembrane region" description="Helical" evidence="1">
    <location>
        <begin position="124"/>
        <end position="140"/>
    </location>
</feature>
<feature type="transmembrane region" description="Helical" evidence="1">
    <location>
        <begin position="152"/>
        <end position="170"/>
    </location>
</feature>
<feature type="transmembrane region" description="Helical" evidence="1">
    <location>
        <begin position="6"/>
        <end position="23"/>
    </location>
</feature>
<accession>A0A816CE25</accession>
<keyword evidence="1" id="KW-0812">Transmembrane</keyword>
<feature type="non-terminal residue" evidence="3">
    <location>
        <position position="1"/>
    </location>
</feature>
<sequence>MKFLCIYYFVLIIIRLIVAQFYNELVNDKDDDLAVFILTILTDILLYMTLCHTYASIDDKDQIYNIILYDSTCCISLLALSRPLSHAWIKFLLVAIKLFSLYEMYFFMVIFAALGMLVSFHDQTILFMIMCWSLFIKRWLSFIENYTTKEQMNKLLNCSLLIILSIYAYYNSKQLIVMTWISPPWMIYFDLFFTLYSFSSPFICTEENHFDTCYAFKEQEGCCLSSIHIQLENIIKKVTHWNFSFDIRWVHLTIFGFVIIFPLILMIILGEDEKKTKQKYISSTIGLLMIMNTG</sequence>
<proteinExistence type="predicted"/>
<feature type="transmembrane region" description="Helical" evidence="1">
    <location>
        <begin position="249"/>
        <end position="269"/>
    </location>
</feature>
<protein>
    <submittedName>
        <fullName evidence="3">Uncharacterized protein</fullName>
    </submittedName>
</protein>
<keyword evidence="1" id="KW-1133">Transmembrane helix</keyword>
<gene>
    <name evidence="3" type="ORF">JXQ802_LOCUS50517</name>
    <name evidence="2" type="ORF">PYM288_LOCUS34348</name>
</gene>
<evidence type="ECO:0000313" key="2">
    <source>
        <dbReference type="EMBL" id="CAF1391261.1"/>
    </source>
</evidence>
<comment type="caution">
    <text evidence="3">The sequence shown here is derived from an EMBL/GenBank/DDBJ whole genome shotgun (WGS) entry which is preliminary data.</text>
</comment>
<reference evidence="3" key="1">
    <citation type="submission" date="2021-02" db="EMBL/GenBank/DDBJ databases">
        <authorList>
            <person name="Nowell W R."/>
        </authorList>
    </citation>
    <scope>NUCLEOTIDE SEQUENCE</scope>
</reference>
<evidence type="ECO:0000256" key="1">
    <source>
        <dbReference type="SAM" id="Phobius"/>
    </source>
</evidence>
<dbReference type="EMBL" id="CAJNOH010005179">
    <property type="protein sequence ID" value="CAF1391261.1"/>
    <property type="molecule type" value="Genomic_DNA"/>
</dbReference>
<feature type="transmembrane region" description="Helical" evidence="1">
    <location>
        <begin position="35"/>
        <end position="57"/>
    </location>
</feature>
<dbReference type="EMBL" id="CAJNOL010006661">
    <property type="protein sequence ID" value="CAF1620378.1"/>
    <property type="molecule type" value="Genomic_DNA"/>
</dbReference>
<keyword evidence="4" id="KW-1185">Reference proteome</keyword>
<evidence type="ECO:0000313" key="4">
    <source>
        <dbReference type="Proteomes" id="UP000663870"/>
    </source>
</evidence>
<dbReference type="AlphaFoldDB" id="A0A816CE25"/>